<dbReference type="KEGG" id="saci:Sinac_5941"/>
<dbReference type="Pfam" id="PF01569">
    <property type="entry name" value="PAP2"/>
    <property type="match status" value="1"/>
</dbReference>
<feature type="transmembrane region" description="Helical" evidence="2">
    <location>
        <begin position="81"/>
        <end position="99"/>
    </location>
</feature>
<evidence type="ECO:0000313" key="4">
    <source>
        <dbReference type="EMBL" id="AGA30052.1"/>
    </source>
</evidence>
<evidence type="ECO:0000256" key="2">
    <source>
        <dbReference type="SAM" id="Phobius"/>
    </source>
</evidence>
<feature type="transmembrane region" description="Helical" evidence="2">
    <location>
        <begin position="111"/>
        <end position="132"/>
    </location>
</feature>
<protein>
    <submittedName>
        <fullName evidence="4">Membrane-associated phospholipid phosphatase</fullName>
    </submittedName>
</protein>
<keyword evidence="2" id="KW-0812">Transmembrane</keyword>
<feature type="region of interest" description="Disordered" evidence="1">
    <location>
        <begin position="234"/>
        <end position="258"/>
    </location>
</feature>
<feature type="transmembrane region" description="Helical" evidence="2">
    <location>
        <begin position="152"/>
        <end position="171"/>
    </location>
</feature>
<dbReference type="AlphaFoldDB" id="L0DLD3"/>
<feature type="transmembrane region" description="Helical" evidence="2">
    <location>
        <begin position="211"/>
        <end position="228"/>
    </location>
</feature>
<sequence>MPDRGAGRFWLASAQSKWMTFGCALLVLAALICIVGMLGHSGRVSEATDFDVVLHRWVVAHRGDWPKLTWSMLLVTRFGDPPFAIASTVAAMLWIYSLHRRSIAGIRRSEVLVWLWAILGAWYLGSVLKLYFKRERPPLIDRLVNEGLYSFPSGHSVFAGAFYTTMALLLSRLIPSSRRWRRRFAVVLCLFAALTIALSRVWLGVHYPTDVLAGLLIGSSTVLGVWLARISRAHPQPSGQGDQSGSRESSGREPFSGG</sequence>
<feature type="transmembrane region" description="Helical" evidence="2">
    <location>
        <begin position="183"/>
        <end position="205"/>
    </location>
</feature>
<evidence type="ECO:0000313" key="5">
    <source>
        <dbReference type="Proteomes" id="UP000010798"/>
    </source>
</evidence>
<evidence type="ECO:0000256" key="1">
    <source>
        <dbReference type="SAM" id="MobiDB-lite"/>
    </source>
</evidence>
<reference evidence="4 5" key="1">
    <citation type="submission" date="2012-02" db="EMBL/GenBank/DDBJ databases">
        <title>Complete sequence of chromosome of Singulisphaera acidiphila DSM 18658.</title>
        <authorList>
            <consortium name="US DOE Joint Genome Institute (JGI-PGF)"/>
            <person name="Lucas S."/>
            <person name="Copeland A."/>
            <person name="Lapidus A."/>
            <person name="Glavina del Rio T."/>
            <person name="Dalin E."/>
            <person name="Tice H."/>
            <person name="Bruce D."/>
            <person name="Goodwin L."/>
            <person name="Pitluck S."/>
            <person name="Peters L."/>
            <person name="Ovchinnikova G."/>
            <person name="Chertkov O."/>
            <person name="Kyrpides N."/>
            <person name="Mavromatis K."/>
            <person name="Ivanova N."/>
            <person name="Brettin T."/>
            <person name="Detter J.C."/>
            <person name="Han C."/>
            <person name="Larimer F."/>
            <person name="Land M."/>
            <person name="Hauser L."/>
            <person name="Markowitz V."/>
            <person name="Cheng J.-F."/>
            <person name="Hugenholtz P."/>
            <person name="Woyke T."/>
            <person name="Wu D."/>
            <person name="Tindall B."/>
            <person name="Pomrenke H."/>
            <person name="Brambilla E."/>
            <person name="Klenk H.-P."/>
            <person name="Eisen J.A."/>
        </authorList>
    </citation>
    <scope>NUCLEOTIDE SEQUENCE [LARGE SCALE GENOMIC DNA]</scope>
    <source>
        <strain evidence="5">ATCC BAA-1392 / DSM 18658 / VKM B-2454 / MOB10</strain>
    </source>
</reference>
<accession>L0DLD3</accession>
<dbReference type="InterPro" id="IPR036938">
    <property type="entry name" value="PAP2/HPO_sf"/>
</dbReference>
<dbReference type="STRING" id="886293.Sinac_5941"/>
<dbReference type="Proteomes" id="UP000010798">
    <property type="component" value="Chromosome"/>
</dbReference>
<dbReference type="EMBL" id="CP003364">
    <property type="protein sequence ID" value="AGA30052.1"/>
    <property type="molecule type" value="Genomic_DNA"/>
</dbReference>
<proteinExistence type="predicted"/>
<evidence type="ECO:0000259" key="3">
    <source>
        <dbReference type="SMART" id="SM00014"/>
    </source>
</evidence>
<organism evidence="4 5">
    <name type="scientific">Singulisphaera acidiphila (strain ATCC BAA-1392 / DSM 18658 / VKM B-2454 / MOB10)</name>
    <dbReference type="NCBI Taxonomy" id="886293"/>
    <lineage>
        <taxon>Bacteria</taxon>
        <taxon>Pseudomonadati</taxon>
        <taxon>Planctomycetota</taxon>
        <taxon>Planctomycetia</taxon>
        <taxon>Isosphaerales</taxon>
        <taxon>Isosphaeraceae</taxon>
        <taxon>Singulisphaera</taxon>
    </lineage>
</organism>
<dbReference type="SUPFAM" id="SSF48317">
    <property type="entry name" value="Acid phosphatase/Vanadium-dependent haloperoxidase"/>
    <property type="match status" value="1"/>
</dbReference>
<dbReference type="InterPro" id="IPR000326">
    <property type="entry name" value="PAP2/HPO"/>
</dbReference>
<dbReference type="SMART" id="SM00014">
    <property type="entry name" value="acidPPc"/>
    <property type="match status" value="1"/>
</dbReference>
<dbReference type="eggNOG" id="COG0671">
    <property type="taxonomic scope" value="Bacteria"/>
</dbReference>
<feature type="domain" description="Phosphatidic acid phosphatase type 2/haloperoxidase" evidence="3">
    <location>
        <begin position="111"/>
        <end position="226"/>
    </location>
</feature>
<keyword evidence="2" id="KW-1133">Transmembrane helix</keyword>
<dbReference type="HOGENOM" id="CLU_072573_3_0_0"/>
<feature type="transmembrane region" description="Helical" evidence="2">
    <location>
        <begin position="21"/>
        <end position="39"/>
    </location>
</feature>
<gene>
    <name evidence="4" type="ordered locus">Sinac_5941</name>
</gene>
<dbReference type="PANTHER" id="PTHR14969">
    <property type="entry name" value="SPHINGOSINE-1-PHOSPHATE PHOSPHOHYDROLASE"/>
    <property type="match status" value="1"/>
</dbReference>
<dbReference type="RefSeq" id="WP_015249144.1">
    <property type="nucleotide sequence ID" value="NC_019892.1"/>
</dbReference>
<dbReference type="Gene3D" id="1.20.144.10">
    <property type="entry name" value="Phosphatidic acid phosphatase type 2/haloperoxidase"/>
    <property type="match status" value="1"/>
</dbReference>
<dbReference type="CDD" id="cd03392">
    <property type="entry name" value="PAP2_like_2"/>
    <property type="match status" value="1"/>
</dbReference>
<feature type="compositionally biased region" description="Polar residues" evidence="1">
    <location>
        <begin position="237"/>
        <end position="248"/>
    </location>
</feature>
<dbReference type="OrthoDB" id="9789113at2"/>
<name>L0DLD3_SINAD</name>
<keyword evidence="5" id="KW-1185">Reference proteome</keyword>
<dbReference type="PANTHER" id="PTHR14969:SF13">
    <property type="entry name" value="AT30094P"/>
    <property type="match status" value="1"/>
</dbReference>
<keyword evidence="2" id="KW-0472">Membrane</keyword>